<dbReference type="InterPro" id="IPR050482">
    <property type="entry name" value="Sensor_HK_TwoCompSys"/>
</dbReference>
<organism evidence="6 7">
    <name type="scientific">Arcanobacterium hippocoleae</name>
    <dbReference type="NCBI Taxonomy" id="149017"/>
    <lineage>
        <taxon>Bacteria</taxon>
        <taxon>Bacillati</taxon>
        <taxon>Actinomycetota</taxon>
        <taxon>Actinomycetes</taxon>
        <taxon>Actinomycetales</taxon>
        <taxon>Actinomycetaceae</taxon>
        <taxon>Arcanobacterium</taxon>
    </lineage>
</organism>
<dbReference type="CDD" id="cd16917">
    <property type="entry name" value="HATPase_UhpB-NarQ-NarX-like"/>
    <property type="match status" value="1"/>
</dbReference>
<feature type="transmembrane region" description="Helical" evidence="4">
    <location>
        <begin position="67"/>
        <end position="89"/>
    </location>
</feature>
<keyword evidence="4" id="KW-0812">Transmembrane</keyword>
<gene>
    <name evidence="6" type="ORF">J2S36_001095</name>
</gene>
<evidence type="ECO:0000259" key="5">
    <source>
        <dbReference type="Pfam" id="PF07730"/>
    </source>
</evidence>
<dbReference type="SUPFAM" id="SSF55874">
    <property type="entry name" value="ATPase domain of HSP90 chaperone/DNA topoisomerase II/histidine kinase"/>
    <property type="match status" value="1"/>
</dbReference>
<evidence type="ECO:0000256" key="1">
    <source>
        <dbReference type="ARBA" id="ARBA00022679"/>
    </source>
</evidence>
<evidence type="ECO:0000256" key="4">
    <source>
        <dbReference type="SAM" id="Phobius"/>
    </source>
</evidence>
<keyword evidence="1 6" id="KW-0808">Transferase</keyword>
<name>A0ABU1T2D5_9ACTO</name>
<dbReference type="EMBL" id="JAVDUJ010000001">
    <property type="protein sequence ID" value="MDR6939552.1"/>
    <property type="molecule type" value="Genomic_DNA"/>
</dbReference>
<evidence type="ECO:0000313" key="6">
    <source>
        <dbReference type="EMBL" id="MDR6939552.1"/>
    </source>
</evidence>
<feature type="transmembrane region" description="Helical" evidence="4">
    <location>
        <begin position="141"/>
        <end position="162"/>
    </location>
</feature>
<keyword evidence="7" id="KW-1185">Reference proteome</keyword>
<keyword evidence="3" id="KW-0902">Two-component regulatory system</keyword>
<comment type="caution">
    <text evidence="6">The sequence shown here is derived from an EMBL/GenBank/DDBJ whole genome shotgun (WGS) entry which is preliminary data.</text>
</comment>
<keyword evidence="4" id="KW-0472">Membrane</keyword>
<dbReference type="PANTHER" id="PTHR24421">
    <property type="entry name" value="NITRATE/NITRITE SENSOR PROTEIN NARX-RELATED"/>
    <property type="match status" value="1"/>
</dbReference>
<feature type="transmembrane region" description="Helical" evidence="4">
    <location>
        <begin position="21"/>
        <end position="47"/>
    </location>
</feature>
<protein>
    <submittedName>
        <fullName evidence="6">Two-component system sensor histidine kinase DesK</fullName>
        <ecNumber evidence="6">2.7.13.3</ecNumber>
    </submittedName>
</protein>
<dbReference type="GO" id="GO:0004673">
    <property type="term" value="F:protein histidine kinase activity"/>
    <property type="evidence" value="ECO:0007669"/>
    <property type="project" value="UniProtKB-EC"/>
</dbReference>
<dbReference type="InterPro" id="IPR011712">
    <property type="entry name" value="Sig_transdc_His_kin_sub3_dim/P"/>
</dbReference>
<accession>A0ABU1T2D5</accession>
<keyword evidence="2 6" id="KW-0418">Kinase</keyword>
<sequence>MSYIWLIFLYNPIMAALELPVSFRIISLILTGLFALADICTLAFSWIDASVGEKNYQYFDGKHALRYDTLISFLIQVVLVAAQMPFLGIMQSLNFLPFLVAAATFALPQLTAGITGIGMVAVSFLIPYLFDPTKPYISDSFFSTLFVFLLVSGIAFSVRASVESEQRKLKTAILEERNRLAEDVHDVLGHTLTVIALKTELVAKIAGKDPQRAQAELREINQLARESIEEVRSTVLGLKVHDFSSELKSATYALETAGVKVIQQGVEVTKLTPQKSVIFAWVVREATTNIIRHANAANAMIKWDEKTLLIADDGKGISSNTVGGQGLAGLKDRVSRVGGIVKIINIQQAQQKLETVIGLCNIPDSGTIVEVSF</sequence>
<evidence type="ECO:0000313" key="7">
    <source>
        <dbReference type="Proteomes" id="UP001266099"/>
    </source>
</evidence>
<dbReference type="RefSeq" id="WP_376975518.1">
    <property type="nucleotide sequence ID" value="NZ_JBHSLS010000001.1"/>
</dbReference>
<dbReference type="Gene3D" id="3.30.565.10">
    <property type="entry name" value="Histidine kinase-like ATPase, C-terminal domain"/>
    <property type="match status" value="1"/>
</dbReference>
<dbReference type="Proteomes" id="UP001266099">
    <property type="component" value="Unassembled WGS sequence"/>
</dbReference>
<evidence type="ECO:0000256" key="3">
    <source>
        <dbReference type="ARBA" id="ARBA00023012"/>
    </source>
</evidence>
<dbReference type="InterPro" id="IPR036890">
    <property type="entry name" value="HATPase_C_sf"/>
</dbReference>
<feature type="domain" description="Signal transduction histidine kinase subgroup 3 dimerisation and phosphoacceptor" evidence="5">
    <location>
        <begin position="176"/>
        <end position="239"/>
    </location>
</feature>
<dbReference type="PANTHER" id="PTHR24421:SF63">
    <property type="entry name" value="SENSOR HISTIDINE KINASE DESK"/>
    <property type="match status" value="1"/>
</dbReference>
<dbReference type="Pfam" id="PF07730">
    <property type="entry name" value="HisKA_3"/>
    <property type="match status" value="1"/>
</dbReference>
<evidence type="ECO:0000256" key="2">
    <source>
        <dbReference type="ARBA" id="ARBA00022777"/>
    </source>
</evidence>
<feature type="transmembrane region" description="Helical" evidence="4">
    <location>
        <begin position="96"/>
        <end position="129"/>
    </location>
</feature>
<dbReference type="Gene3D" id="1.20.5.1930">
    <property type="match status" value="1"/>
</dbReference>
<dbReference type="EC" id="2.7.13.3" evidence="6"/>
<keyword evidence="4" id="KW-1133">Transmembrane helix</keyword>
<reference evidence="6 7" key="1">
    <citation type="submission" date="2023-07" db="EMBL/GenBank/DDBJ databases">
        <title>Sequencing the genomes of 1000 actinobacteria strains.</title>
        <authorList>
            <person name="Klenk H.-P."/>
        </authorList>
    </citation>
    <scope>NUCLEOTIDE SEQUENCE [LARGE SCALE GENOMIC DNA]</scope>
    <source>
        <strain evidence="6 7">DSM 15539</strain>
    </source>
</reference>
<proteinExistence type="predicted"/>